<dbReference type="KEGG" id="cmos:111437081"/>
<dbReference type="GeneID" id="111437081"/>
<proteinExistence type="predicted"/>
<gene>
    <name evidence="2" type="primary">LOC111437081</name>
</gene>
<dbReference type="RefSeq" id="XP_022930685.1">
    <property type="nucleotide sequence ID" value="XM_023074917.1"/>
</dbReference>
<dbReference type="Proteomes" id="UP000504609">
    <property type="component" value="Unplaced"/>
</dbReference>
<protein>
    <submittedName>
        <fullName evidence="2">Uncharacterized protein LOC111437081</fullName>
    </submittedName>
</protein>
<dbReference type="PANTHER" id="PTHR33321:SF3">
    <property type="entry name" value="OS05G0582000 PROTEIN"/>
    <property type="match status" value="1"/>
</dbReference>
<dbReference type="Pfam" id="PF04450">
    <property type="entry name" value="BSP"/>
    <property type="match status" value="1"/>
</dbReference>
<dbReference type="PANTHER" id="PTHR33321">
    <property type="match status" value="1"/>
</dbReference>
<dbReference type="AlphaFoldDB" id="A0A6J1EXI2"/>
<dbReference type="InterPro" id="IPR007541">
    <property type="entry name" value="Uncharacterised_BSP"/>
</dbReference>
<evidence type="ECO:0000313" key="1">
    <source>
        <dbReference type="Proteomes" id="UP000504609"/>
    </source>
</evidence>
<name>A0A6J1EXI2_CUCMO</name>
<accession>A0A6J1EXI2</accession>
<reference evidence="2" key="1">
    <citation type="submission" date="2025-08" db="UniProtKB">
        <authorList>
            <consortium name="RefSeq"/>
        </authorList>
    </citation>
    <scope>IDENTIFICATION</scope>
    <source>
        <tissue evidence="2">Young leaves</tissue>
    </source>
</reference>
<keyword evidence="1" id="KW-1185">Reference proteome</keyword>
<sequence>MKWHQVKPNPPIFITPIIVLNLQSHSTMEDRQSLSLPLLSAAPPTCANQSPFLPNQAIALRLLLVAFVGITSLLANHEASKGFEITILNNAKPSPAGQRFHLFYVSNDEATRLILNASSFIENLIYPSPAFPKKPVKSVHLTLSRTDLSSSFAVEKLHDGGDDFVLHLSPSILNEKDANRAMSVAVFRGMSRVWLWDGEARAPPALLAGMVEHIIAAAGFVGEKYSGGVVSRLTAACDPTWWKDKDPTEIAMFLDHQEKEREGFIQRLNQGLKGRWHDRTVEDAVGVPTQHPCGSVN</sequence>
<evidence type="ECO:0000313" key="2">
    <source>
        <dbReference type="RefSeq" id="XP_022930685.1"/>
    </source>
</evidence>
<organism evidence="1 2">
    <name type="scientific">Cucurbita moschata</name>
    <name type="common">Winter crookneck squash</name>
    <name type="synonym">Cucurbita pepo var. moschata</name>
    <dbReference type="NCBI Taxonomy" id="3662"/>
    <lineage>
        <taxon>Eukaryota</taxon>
        <taxon>Viridiplantae</taxon>
        <taxon>Streptophyta</taxon>
        <taxon>Embryophyta</taxon>
        <taxon>Tracheophyta</taxon>
        <taxon>Spermatophyta</taxon>
        <taxon>Magnoliopsida</taxon>
        <taxon>eudicotyledons</taxon>
        <taxon>Gunneridae</taxon>
        <taxon>Pentapetalae</taxon>
        <taxon>rosids</taxon>
        <taxon>fabids</taxon>
        <taxon>Cucurbitales</taxon>
        <taxon>Cucurbitaceae</taxon>
        <taxon>Cucurbiteae</taxon>
        <taxon>Cucurbita</taxon>
    </lineage>
</organism>